<gene>
    <name evidence="7 9 10" type="ORF">SRAE_2000397000</name>
</gene>
<dbReference type="SMART" id="SM00501">
    <property type="entry name" value="BRIGHT"/>
    <property type="match status" value="1"/>
</dbReference>
<dbReference type="CTD" id="36381690"/>
<dbReference type="RefSeq" id="XP_024508520.1">
    <property type="nucleotide sequence ID" value="XM_024642783.1"/>
</dbReference>
<feature type="domain" description="ARID" evidence="6">
    <location>
        <begin position="29"/>
        <end position="121"/>
    </location>
</feature>
<feature type="region of interest" description="Disordered" evidence="5">
    <location>
        <begin position="523"/>
        <end position="584"/>
    </location>
</feature>
<dbReference type="AlphaFoldDB" id="A0A090LP80"/>
<dbReference type="InterPro" id="IPR052406">
    <property type="entry name" value="Chromatin_Remodeling_Comp"/>
</dbReference>
<dbReference type="Gene3D" id="3.30.160.60">
    <property type="entry name" value="Classic Zinc Finger"/>
    <property type="match status" value="1"/>
</dbReference>
<evidence type="ECO:0000256" key="5">
    <source>
        <dbReference type="SAM" id="MobiDB-lite"/>
    </source>
</evidence>
<accession>A0A090LP80</accession>
<reference evidence="7 8" key="1">
    <citation type="submission" date="2014-09" db="EMBL/GenBank/DDBJ databases">
        <authorList>
            <person name="Martin A.A."/>
        </authorList>
    </citation>
    <scope>NUCLEOTIDE SEQUENCE</scope>
    <source>
        <strain evidence="8">ED321</strain>
        <strain evidence="7">ED321 Heterogonic</strain>
    </source>
</reference>
<dbReference type="PROSITE" id="PS00028">
    <property type="entry name" value="ZINC_FINGER_C2H2_1"/>
    <property type="match status" value="1"/>
</dbReference>
<evidence type="ECO:0000313" key="10">
    <source>
        <dbReference type="WormBase" id="SRAE_2000397000"/>
    </source>
</evidence>
<dbReference type="WBParaSite" id="SRAE_2000397000.1">
    <property type="protein sequence ID" value="SRAE_2000397000.1"/>
    <property type="gene ID" value="WBGene00264197"/>
</dbReference>
<dbReference type="CDD" id="cd16100">
    <property type="entry name" value="ARID"/>
    <property type="match status" value="1"/>
</dbReference>
<dbReference type="PANTHER" id="PTHR22970">
    <property type="entry name" value="AT-RICH INTERACTIVE DOMAIN-CONTAINING PROTEIN 2"/>
    <property type="match status" value="1"/>
</dbReference>
<reference evidence="9" key="2">
    <citation type="submission" date="2020-12" db="UniProtKB">
        <authorList>
            <consortium name="WormBaseParasite"/>
        </authorList>
    </citation>
    <scope>IDENTIFICATION</scope>
</reference>
<dbReference type="WormBase" id="SRAE_2000397000">
    <property type="protein sequence ID" value="SRP04405"/>
    <property type="gene ID" value="WBGene00264197"/>
</dbReference>
<dbReference type="SMART" id="SM01014">
    <property type="entry name" value="ARID"/>
    <property type="match status" value="1"/>
</dbReference>
<feature type="region of interest" description="Disordered" evidence="5">
    <location>
        <begin position="709"/>
        <end position="769"/>
    </location>
</feature>
<evidence type="ECO:0000256" key="4">
    <source>
        <dbReference type="ARBA" id="ARBA00023242"/>
    </source>
</evidence>
<dbReference type="Proteomes" id="UP000035682">
    <property type="component" value="Unplaced"/>
</dbReference>
<dbReference type="EMBL" id="LN609529">
    <property type="protein sequence ID" value="CEF69320.1"/>
    <property type="molecule type" value="Genomic_DNA"/>
</dbReference>
<keyword evidence="8" id="KW-1185">Reference proteome</keyword>
<evidence type="ECO:0000313" key="7">
    <source>
        <dbReference type="EMBL" id="CEF69320.1"/>
    </source>
</evidence>
<keyword evidence="2" id="KW-0805">Transcription regulation</keyword>
<dbReference type="SUPFAM" id="SSF46774">
    <property type="entry name" value="ARID-like"/>
    <property type="match status" value="1"/>
</dbReference>
<sequence>MPFGDSLNRKLILDPIASYISQLSEEGREKSEKEFFASYALFARKKWSLTKHPQPYVNGTILNLYELFTIVKNFGGFMKVTNHELWPEVTRSLNLPGAVNETALIKNIYQRYLLYYEESENGLGETEVDLDENSSSNMGTRSRGRIYYSNSDNPVSVKKSYSNENGPDYHKLMKHLLSGFENENVFARNLLSIMASPGPYHLKLQQCPMLLDILLAKIGIFPVNDLVEYKSGFGEDYLTNWRHKEHCNFDLFWIESNIKEEYAIKILEREDIIEGIIKHNSAEEVCGMKYDNEDLSFLFHPSIEMTEKDPIYFRVFHTTKILRELSFDLDNRAILSKNKNLFTFTMCIAFSRYECLHQNVMETLSNISEDLDLHDLLISSNHFGCFMKLVKFCLLSKDRMKVCIGLEILGNISAKEGNEAYIIDFLTNEKDVLEQISLLLVPMDVMSLTHTLETVYDLTTMGETICDLFANENGVLKQLYALLTVEANKFGPCYIQGTKIIQYQPQFYNGQRAVRKFTATQMNRNPTNGQRINQVNTPRPQIPNRFVTNTPIQTPSMPMRRPSRPDDSRMASQSETPLPKINEDQDKINLTKEWMLSALKFDPSYESIIKRGKLYCDYVNNFNNKKMLSLNMKNFIILLREVFPKIKFTSEDGQANSSIVGIVQRLPGSNNAELPNDHTALVKTIFNAHAEKEKMAALKVTGNENISRKRKLANSVGTNGLESMRESASPEMAESVTDDGCGVDSRPPSSMEASNSNSEISSPLPKISNDVKIPMASDNIDVLGDDSNSVKLANNGTFTYEENTENEHPLPDIHHSSGEITTSAPESILQQKLSQKSPSPSEYIDKVDSPICEWQDCGMIFPSPNHLYYHIYKKHTITDENVCKWYSCDRIIRNHWALLSHIHETHYKKPISEEAKHYRIKYGNKDYIEVILRKKWKEEEKKKPYRIPTKNSFIPPYTDCHKTSINGKIVMTPVFNDFTNVTEGPVTKSVRLTAALILRNIATYSKKGRAFLKRYENFISYLAFSKLEANSALSHYLYEIKNSIENNDNDENVTGNS</sequence>
<feature type="compositionally biased region" description="Polar residues" evidence="5">
    <location>
        <begin position="523"/>
        <end position="539"/>
    </location>
</feature>
<evidence type="ECO:0000313" key="9">
    <source>
        <dbReference type="WBParaSite" id="SRAE_2000397000.1"/>
    </source>
</evidence>
<feature type="compositionally biased region" description="Polar residues" evidence="5">
    <location>
        <begin position="747"/>
        <end position="761"/>
    </location>
</feature>
<dbReference type="SMART" id="SM00355">
    <property type="entry name" value="ZnF_C2H2"/>
    <property type="match status" value="2"/>
</dbReference>
<feature type="region of interest" description="Disordered" evidence="5">
    <location>
        <begin position="126"/>
        <end position="151"/>
    </location>
</feature>
<name>A0A090LP80_STRRB</name>
<dbReference type="GeneID" id="36381690"/>
<evidence type="ECO:0000259" key="6">
    <source>
        <dbReference type="PROSITE" id="PS51011"/>
    </source>
</evidence>
<organism evidence="7">
    <name type="scientific">Strongyloides ratti</name>
    <name type="common">Parasitic roundworm</name>
    <dbReference type="NCBI Taxonomy" id="34506"/>
    <lineage>
        <taxon>Eukaryota</taxon>
        <taxon>Metazoa</taxon>
        <taxon>Ecdysozoa</taxon>
        <taxon>Nematoda</taxon>
        <taxon>Chromadorea</taxon>
        <taxon>Rhabditida</taxon>
        <taxon>Tylenchina</taxon>
        <taxon>Panagrolaimomorpha</taxon>
        <taxon>Strongyloidoidea</taxon>
        <taxon>Strongyloididae</taxon>
        <taxon>Strongyloides</taxon>
    </lineage>
</organism>
<evidence type="ECO:0000256" key="2">
    <source>
        <dbReference type="ARBA" id="ARBA00023015"/>
    </source>
</evidence>
<dbReference type="OMA" id="VKDIMMC"/>
<dbReference type="GO" id="GO:0003677">
    <property type="term" value="F:DNA binding"/>
    <property type="evidence" value="ECO:0007669"/>
    <property type="project" value="InterPro"/>
</dbReference>
<keyword evidence="1" id="KW-0156">Chromatin regulator</keyword>
<evidence type="ECO:0000313" key="8">
    <source>
        <dbReference type="Proteomes" id="UP000035682"/>
    </source>
</evidence>
<keyword evidence="3" id="KW-0804">Transcription</keyword>
<dbReference type="SUPFAM" id="SSF48371">
    <property type="entry name" value="ARM repeat"/>
    <property type="match status" value="1"/>
</dbReference>
<dbReference type="OrthoDB" id="338531at2759"/>
<dbReference type="GO" id="GO:0006325">
    <property type="term" value="P:chromatin organization"/>
    <property type="evidence" value="ECO:0007669"/>
    <property type="project" value="UniProtKB-KW"/>
</dbReference>
<dbReference type="STRING" id="34506.A0A090LP80"/>
<dbReference type="Pfam" id="PF01388">
    <property type="entry name" value="ARID"/>
    <property type="match status" value="1"/>
</dbReference>
<dbReference type="InterPro" id="IPR001606">
    <property type="entry name" value="ARID_dom"/>
</dbReference>
<dbReference type="PANTHER" id="PTHR22970:SF14">
    <property type="entry name" value="AT-RICH INTERACTIVE DOMAIN-CONTAINING PROTEIN 2"/>
    <property type="match status" value="1"/>
</dbReference>
<keyword evidence="4" id="KW-0539">Nucleus</keyword>
<dbReference type="InterPro" id="IPR016024">
    <property type="entry name" value="ARM-type_fold"/>
</dbReference>
<dbReference type="PROSITE" id="PS51011">
    <property type="entry name" value="ARID"/>
    <property type="match status" value="1"/>
</dbReference>
<evidence type="ECO:0000256" key="1">
    <source>
        <dbReference type="ARBA" id="ARBA00022853"/>
    </source>
</evidence>
<protein>
    <submittedName>
        <fullName evidence="7 9">Brahma associated protein 170kD</fullName>
    </submittedName>
</protein>
<dbReference type="InterPro" id="IPR036431">
    <property type="entry name" value="ARID_dom_sf"/>
</dbReference>
<proteinExistence type="predicted"/>
<evidence type="ECO:0000256" key="3">
    <source>
        <dbReference type="ARBA" id="ARBA00023163"/>
    </source>
</evidence>
<dbReference type="Gene3D" id="1.10.150.60">
    <property type="entry name" value="ARID DNA-binding domain"/>
    <property type="match status" value="1"/>
</dbReference>
<dbReference type="InterPro" id="IPR013087">
    <property type="entry name" value="Znf_C2H2_type"/>
</dbReference>